<keyword evidence="2" id="KW-0812">Transmembrane</keyword>
<evidence type="ECO:0000313" key="4">
    <source>
        <dbReference type="EMBL" id="XBH06557.1"/>
    </source>
</evidence>
<feature type="transmembrane region" description="Helical" evidence="2">
    <location>
        <begin position="261"/>
        <end position="280"/>
    </location>
</feature>
<feature type="transmembrane region" description="Helical" evidence="2">
    <location>
        <begin position="141"/>
        <end position="158"/>
    </location>
</feature>
<reference evidence="4" key="1">
    <citation type="submission" date="2024-05" db="EMBL/GenBank/DDBJ databases">
        <title>Planctomycetes of the genus Singulisphaera possess chitinolytic capabilities.</title>
        <authorList>
            <person name="Ivanova A."/>
        </authorList>
    </citation>
    <scope>NUCLEOTIDE SEQUENCE</scope>
    <source>
        <strain evidence="4">Ch08T</strain>
    </source>
</reference>
<gene>
    <name evidence="4" type="ORF">V5E97_11110</name>
</gene>
<keyword evidence="2" id="KW-1133">Transmembrane helix</keyword>
<proteinExistence type="predicted"/>
<keyword evidence="4" id="KW-0328">Glycosyltransferase</keyword>
<feature type="domain" description="Glycosyltransferase RgtA/B/C/D-like" evidence="3">
    <location>
        <begin position="138"/>
        <end position="273"/>
    </location>
</feature>
<name>A0AAU7CNR7_9BACT</name>
<dbReference type="AlphaFoldDB" id="A0AAU7CNR7"/>
<feature type="region of interest" description="Disordered" evidence="1">
    <location>
        <begin position="574"/>
        <end position="594"/>
    </location>
</feature>
<evidence type="ECO:0000256" key="1">
    <source>
        <dbReference type="SAM" id="MobiDB-lite"/>
    </source>
</evidence>
<feature type="transmembrane region" description="Helical" evidence="2">
    <location>
        <begin position="325"/>
        <end position="346"/>
    </location>
</feature>
<keyword evidence="4" id="KW-0808">Transferase</keyword>
<dbReference type="RefSeq" id="WP_406699407.1">
    <property type="nucleotide sequence ID" value="NZ_CP155447.1"/>
</dbReference>
<evidence type="ECO:0000259" key="3">
    <source>
        <dbReference type="Pfam" id="PF13231"/>
    </source>
</evidence>
<feature type="transmembrane region" description="Helical" evidence="2">
    <location>
        <begin position="187"/>
        <end position="205"/>
    </location>
</feature>
<protein>
    <submittedName>
        <fullName evidence="4">Glycosyltransferase family 39 protein</fullName>
        <ecNumber evidence="4">2.4.-.-</ecNumber>
    </submittedName>
</protein>
<feature type="transmembrane region" description="Helical" evidence="2">
    <location>
        <begin position="12"/>
        <end position="33"/>
    </location>
</feature>
<sequence length="594" mass="65583">MTEDRKGLLARWGDTLVAVLIALGTLTLLLATLNDYGMAWDEGFTVEREERLREWFGRVAGDSSPANRAWSPRLSKLETRAAYQRNAGPAAWSPWSRASLHYYWQFAREEPNGHPPFYALLGLAGWAVSHQFLPPPGSYRFGPAVLFALTLGAVYGLMARHYGRPAGLLASLGLLAMPRMFAHAHLASYDAPTLCLWFLAVAAFLQAVETPVSGGRLWGWTIAFGLAWGCAATTKFTGWFIPFPLAAWVGFYRDRQGARTLILGGLVAALVVYALTPPWWADPVGGLRIFLRSNLTRQQLLPIPTLFFSRLYLFSLPWYNTLVLTAIVVPPAILGLALVGVGRVVVGRFRDRVGTLLLGCWLFFMVLRALPNAPGHDGERQFLAAFVFLACLSGIGLATIRGRLERSVGGPRLARPLAAVVLAVVVGTGAWSTWRYHPLQLSYYNSLIGGLSGATRAGLEPTYYWEAVTPEVRDWLNANTEAGRTLAFVFPAVTFEYLHHWGLLKPYPLTYRGREARWFVLMNRPGHLQYPAKTLGQFLLDHARPVYVKTLNVAPDVPLIAIYEGKEAIAVEMSRRAEGASSEKSKPGQPPAPP</sequence>
<dbReference type="InterPro" id="IPR038731">
    <property type="entry name" value="RgtA/B/C-like"/>
</dbReference>
<feature type="transmembrane region" description="Helical" evidence="2">
    <location>
        <begin position="382"/>
        <end position="401"/>
    </location>
</feature>
<feature type="transmembrane region" description="Helical" evidence="2">
    <location>
        <begin position="413"/>
        <end position="434"/>
    </location>
</feature>
<dbReference type="EC" id="2.4.-.-" evidence="4"/>
<dbReference type="EMBL" id="CP155447">
    <property type="protein sequence ID" value="XBH06557.1"/>
    <property type="molecule type" value="Genomic_DNA"/>
</dbReference>
<accession>A0AAU7CNR7</accession>
<feature type="transmembrane region" description="Helical" evidence="2">
    <location>
        <begin position="353"/>
        <end position="370"/>
    </location>
</feature>
<feature type="transmembrane region" description="Helical" evidence="2">
    <location>
        <begin position="217"/>
        <end position="241"/>
    </location>
</feature>
<dbReference type="GO" id="GO:0016757">
    <property type="term" value="F:glycosyltransferase activity"/>
    <property type="evidence" value="ECO:0007669"/>
    <property type="project" value="UniProtKB-KW"/>
</dbReference>
<feature type="compositionally biased region" description="Basic and acidic residues" evidence="1">
    <location>
        <begin position="574"/>
        <end position="586"/>
    </location>
</feature>
<organism evidence="4">
    <name type="scientific">Singulisphaera sp. Ch08</name>
    <dbReference type="NCBI Taxonomy" id="3120278"/>
    <lineage>
        <taxon>Bacteria</taxon>
        <taxon>Pseudomonadati</taxon>
        <taxon>Planctomycetota</taxon>
        <taxon>Planctomycetia</taxon>
        <taxon>Isosphaerales</taxon>
        <taxon>Isosphaeraceae</taxon>
        <taxon>Singulisphaera</taxon>
    </lineage>
</organism>
<keyword evidence="2" id="KW-0472">Membrane</keyword>
<dbReference type="Pfam" id="PF13231">
    <property type="entry name" value="PMT_2"/>
    <property type="match status" value="1"/>
</dbReference>
<evidence type="ECO:0000256" key="2">
    <source>
        <dbReference type="SAM" id="Phobius"/>
    </source>
</evidence>